<keyword evidence="10" id="KW-1185">Reference proteome</keyword>
<dbReference type="Proteomes" id="UP001205337">
    <property type="component" value="Unassembled WGS sequence"/>
</dbReference>
<comment type="caution">
    <text evidence="9">The sequence shown here is derived from an EMBL/GenBank/DDBJ whole genome shotgun (WGS) entry which is preliminary data.</text>
</comment>
<name>A0ABT1ZF81_9MICO</name>
<evidence type="ECO:0000313" key="10">
    <source>
        <dbReference type="Proteomes" id="UP001205337"/>
    </source>
</evidence>
<organism evidence="9 10">
    <name type="scientific">Protaetiibacter mangrovi</name>
    <dbReference type="NCBI Taxonomy" id="2970926"/>
    <lineage>
        <taxon>Bacteria</taxon>
        <taxon>Bacillati</taxon>
        <taxon>Actinomycetota</taxon>
        <taxon>Actinomycetes</taxon>
        <taxon>Micrococcales</taxon>
        <taxon>Microbacteriaceae</taxon>
        <taxon>Protaetiibacter</taxon>
    </lineage>
</organism>
<evidence type="ECO:0000256" key="1">
    <source>
        <dbReference type="ARBA" id="ARBA00004651"/>
    </source>
</evidence>
<evidence type="ECO:0000256" key="5">
    <source>
        <dbReference type="ARBA" id="ARBA00022989"/>
    </source>
</evidence>
<dbReference type="PRINTS" id="PR01036">
    <property type="entry name" value="TCRTETB"/>
</dbReference>
<dbReference type="EMBL" id="JANTHX010000005">
    <property type="protein sequence ID" value="MCS0499380.1"/>
    <property type="molecule type" value="Genomic_DNA"/>
</dbReference>
<feature type="transmembrane region" description="Helical" evidence="7">
    <location>
        <begin position="369"/>
        <end position="391"/>
    </location>
</feature>
<accession>A0ABT1ZF81</accession>
<keyword evidence="2" id="KW-0813">Transport</keyword>
<proteinExistence type="predicted"/>
<feature type="transmembrane region" description="Helical" evidence="7">
    <location>
        <begin position="21"/>
        <end position="43"/>
    </location>
</feature>
<evidence type="ECO:0000256" key="2">
    <source>
        <dbReference type="ARBA" id="ARBA00022448"/>
    </source>
</evidence>
<feature type="transmembrane region" description="Helical" evidence="7">
    <location>
        <begin position="412"/>
        <end position="433"/>
    </location>
</feature>
<reference evidence="9 10" key="1">
    <citation type="submission" date="2022-08" db="EMBL/GenBank/DDBJ databases">
        <authorList>
            <person name="Li F."/>
        </authorList>
    </citation>
    <scope>NUCLEOTIDE SEQUENCE [LARGE SCALE GENOMIC DNA]</scope>
    <source>
        <strain evidence="9 10">10F1B-8-1</strain>
    </source>
</reference>
<dbReference type="InterPro" id="IPR004638">
    <property type="entry name" value="EmrB-like"/>
</dbReference>
<dbReference type="CDD" id="cd17503">
    <property type="entry name" value="MFS_LmrB_MDR_like"/>
    <property type="match status" value="1"/>
</dbReference>
<dbReference type="InterPro" id="IPR011701">
    <property type="entry name" value="MFS"/>
</dbReference>
<feature type="transmembrane region" description="Helical" evidence="7">
    <location>
        <begin position="175"/>
        <end position="197"/>
    </location>
</feature>
<dbReference type="NCBIfam" id="TIGR00711">
    <property type="entry name" value="efflux_EmrB"/>
    <property type="match status" value="1"/>
</dbReference>
<feature type="domain" description="Major facilitator superfamily (MFS) profile" evidence="8">
    <location>
        <begin position="21"/>
        <end position="472"/>
    </location>
</feature>
<feature type="transmembrane region" description="Helical" evidence="7">
    <location>
        <begin position="146"/>
        <end position="169"/>
    </location>
</feature>
<comment type="subcellular location">
    <subcellularLocation>
        <location evidence="1">Cell membrane</location>
        <topology evidence="1">Multi-pass membrane protein</topology>
    </subcellularLocation>
</comment>
<feature type="transmembrane region" description="Helical" evidence="7">
    <location>
        <begin position="316"/>
        <end position="337"/>
    </location>
</feature>
<feature type="transmembrane region" description="Helical" evidence="7">
    <location>
        <begin position="240"/>
        <end position="261"/>
    </location>
</feature>
<feature type="transmembrane region" description="Helical" evidence="7">
    <location>
        <begin position="282"/>
        <end position="304"/>
    </location>
</feature>
<gene>
    <name evidence="9" type="ORF">NUH29_07435</name>
</gene>
<dbReference type="Gene3D" id="1.20.1250.20">
    <property type="entry name" value="MFS general substrate transporter like domains"/>
    <property type="match status" value="2"/>
</dbReference>
<evidence type="ECO:0000256" key="6">
    <source>
        <dbReference type="ARBA" id="ARBA00023136"/>
    </source>
</evidence>
<keyword evidence="3" id="KW-1003">Cell membrane</keyword>
<feature type="transmembrane region" description="Helical" evidence="7">
    <location>
        <begin position="209"/>
        <end position="228"/>
    </location>
</feature>
<evidence type="ECO:0000313" key="9">
    <source>
        <dbReference type="EMBL" id="MCS0499380.1"/>
    </source>
</evidence>
<feature type="transmembrane region" description="Helical" evidence="7">
    <location>
        <begin position="112"/>
        <end position="134"/>
    </location>
</feature>
<evidence type="ECO:0000259" key="8">
    <source>
        <dbReference type="PROSITE" id="PS50850"/>
    </source>
</evidence>
<keyword evidence="4 7" id="KW-0812">Transmembrane</keyword>
<evidence type="ECO:0000256" key="4">
    <source>
        <dbReference type="ARBA" id="ARBA00022692"/>
    </source>
</evidence>
<dbReference type="PANTHER" id="PTHR42718:SF46">
    <property type="entry name" value="BLR6921 PROTEIN"/>
    <property type="match status" value="1"/>
</dbReference>
<feature type="transmembrane region" description="Helical" evidence="7">
    <location>
        <begin position="445"/>
        <end position="467"/>
    </location>
</feature>
<dbReference type="SUPFAM" id="SSF103473">
    <property type="entry name" value="MFS general substrate transporter"/>
    <property type="match status" value="1"/>
</dbReference>
<keyword evidence="5 7" id="KW-1133">Transmembrane helix</keyword>
<protein>
    <submittedName>
        <fullName evidence="9">Multidrug efflux MFS transporter</fullName>
    </submittedName>
</protein>
<dbReference type="RefSeq" id="WP_258798396.1">
    <property type="nucleotide sequence ID" value="NZ_JANTHX010000005.1"/>
</dbReference>
<dbReference type="PROSITE" id="PS50850">
    <property type="entry name" value="MFS"/>
    <property type="match status" value="1"/>
</dbReference>
<keyword evidence="6 7" id="KW-0472">Membrane</keyword>
<feature type="transmembrane region" description="Helical" evidence="7">
    <location>
        <begin position="63"/>
        <end position="80"/>
    </location>
</feature>
<dbReference type="InterPro" id="IPR020846">
    <property type="entry name" value="MFS_dom"/>
</dbReference>
<evidence type="ECO:0000256" key="3">
    <source>
        <dbReference type="ARBA" id="ARBA00022475"/>
    </source>
</evidence>
<feature type="transmembrane region" description="Helical" evidence="7">
    <location>
        <begin position="344"/>
        <end position="363"/>
    </location>
</feature>
<dbReference type="Pfam" id="PF07690">
    <property type="entry name" value="MFS_1"/>
    <property type="match status" value="1"/>
</dbReference>
<sequence>MTDSPAPVPSDTRIPRAVLRTVWVLIIGGFAAILDSTIVAIAIDTLARQFDVPVSTIQWVSTAYLLALAVAIPLTGWAQARVGGKRLWIAALALFLLGSVLCSLAWDAPSLIVFRVLQGLGGGIMFPLMQSLAVQAAGGRTRGMGRMMAVVTVPIALGPILGPVVGGLILNDLSWQWLFLVNVPIVIVGIALAAWLLPDDSSRITRPKLDIVGLMLLAPGLALILLGLSDIETGDGVGSAEVLVPLLVGIALAVAFVFWSLARRERALVQLRMLGRRTVASASTVMWLSGAALYGAMLLLPLYWQTLRGETVLTAALLLIPQGVGSLAARPIAGVLLERIGARALTMIGFALMALGTIPFALADAGTSNVWLSAVLVVRGLGLGTVLIPLMTVSMTGLAHDEIPQVTMITRIAQQVGGAFGTAILAVVLTTLLDGVTDTTGAADAFHAAFWVATGVAVLALLASLLLPGRERPVPSIADAEVAEGELAA</sequence>
<feature type="transmembrane region" description="Helical" evidence="7">
    <location>
        <begin position="87"/>
        <end position="106"/>
    </location>
</feature>
<evidence type="ECO:0000256" key="7">
    <source>
        <dbReference type="SAM" id="Phobius"/>
    </source>
</evidence>
<dbReference type="InterPro" id="IPR036259">
    <property type="entry name" value="MFS_trans_sf"/>
</dbReference>
<dbReference type="PANTHER" id="PTHR42718">
    <property type="entry name" value="MAJOR FACILITATOR SUPERFAMILY MULTIDRUG TRANSPORTER MFSC"/>
    <property type="match status" value="1"/>
</dbReference>